<organism evidence="1 2">
    <name type="scientific">Dermacentor silvarum</name>
    <name type="common">Tick</name>
    <dbReference type="NCBI Taxonomy" id="543639"/>
    <lineage>
        <taxon>Eukaryota</taxon>
        <taxon>Metazoa</taxon>
        <taxon>Ecdysozoa</taxon>
        <taxon>Arthropoda</taxon>
        <taxon>Chelicerata</taxon>
        <taxon>Arachnida</taxon>
        <taxon>Acari</taxon>
        <taxon>Parasitiformes</taxon>
        <taxon>Ixodida</taxon>
        <taxon>Ixodoidea</taxon>
        <taxon>Ixodidae</taxon>
        <taxon>Rhipicephalinae</taxon>
        <taxon>Dermacentor</taxon>
    </lineage>
</organism>
<dbReference type="Proteomes" id="UP000821865">
    <property type="component" value="Chromosome 3"/>
</dbReference>
<reference evidence="1" key="1">
    <citation type="submission" date="2020-05" db="EMBL/GenBank/DDBJ databases">
        <title>Large-scale comparative analyses of tick genomes elucidate their genetic diversity and vector capacities.</title>
        <authorList>
            <person name="Jia N."/>
            <person name="Wang J."/>
            <person name="Shi W."/>
            <person name="Du L."/>
            <person name="Sun Y."/>
            <person name="Zhan W."/>
            <person name="Jiang J."/>
            <person name="Wang Q."/>
            <person name="Zhang B."/>
            <person name="Ji P."/>
            <person name="Sakyi L.B."/>
            <person name="Cui X."/>
            <person name="Yuan T."/>
            <person name="Jiang B."/>
            <person name="Yang W."/>
            <person name="Lam T.T.-Y."/>
            <person name="Chang Q."/>
            <person name="Ding S."/>
            <person name="Wang X."/>
            <person name="Zhu J."/>
            <person name="Ruan X."/>
            <person name="Zhao L."/>
            <person name="Wei J."/>
            <person name="Que T."/>
            <person name="Du C."/>
            <person name="Cheng J."/>
            <person name="Dai P."/>
            <person name="Han X."/>
            <person name="Huang E."/>
            <person name="Gao Y."/>
            <person name="Liu J."/>
            <person name="Shao H."/>
            <person name="Ye R."/>
            <person name="Li L."/>
            <person name="Wei W."/>
            <person name="Wang X."/>
            <person name="Wang C."/>
            <person name="Yang T."/>
            <person name="Huo Q."/>
            <person name="Li W."/>
            <person name="Guo W."/>
            <person name="Chen H."/>
            <person name="Zhou L."/>
            <person name="Ni X."/>
            <person name="Tian J."/>
            <person name="Zhou Y."/>
            <person name="Sheng Y."/>
            <person name="Liu T."/>
            <person name="Pan Y."/>
            <person name="Xia L."/>
            <person name="Li J."/>
            <person name="Zhao F."/>
            <person name="Cao W."/>
        </authorList>
    </citation>
    <scope>NUCLEOTIDE SEQUENCE</scope>
    <source>
        <strain evidence="1">Dsil-2018</strain>
    </source>
</reference>
<protein>
    <submittedName>
        <fullName evidence="1">Uncharacterized protein</fullName>
    </submittedName>
</protein>
<comment type="caution">
    <text evidence="1">The sequence shown here is derived from an EMBL/GenBank/DDBJ whole genome shotgun (WGS) entry which is preliminary data.</text>
</comment>
<evidence type="ECO:0000313" key="1">
    <source>
        <dbReference type="EMBL" id="KAH7959866.1"/>
    </source>
</evidence>
<evidence type="ECO:0000313" key="2">
    <source>
        <dbReference type="Proteomes" id="UP000821865"/>
    </source>
</evidence>
<gene>
    <name evidence="1" type="ORF">HPB49_014429</name>
</gene>
<sequence length="295" mass="33132">MCGSGKNVNQEKQFLHEPYMIYGTFITASTKRHVAFAEYHTSAREKLVCACMIAAPVIGSQTLIGDDPSLQAYQNEEECFPFTEPWYVVYRNFELDPYFGQAATCIRAVETSPYASGSTTADVLYSPDVSVKVKLTLTSSPGYSVKNVITVESVDDASVKFDLTAVYKDCQKCKVFRHSYINEGEDDNYDNEGAIRVVQWQAKEKDKKNFRRALWRERGTRERRRSEGGSREKMAAPAEEAACLAMGLGSSLFLVLPSPRLNRRSWCTAARRPSEHRTQPLSSWTSLLAYVPAPS</sequence>
<proteinExistence type="predicted"/>
<dbReference type="EMBL" id="CM023472">
    <property type="protein sequence ID" value="KAH7959866.1"/>
    <property type="molecule type" value="Genomic_DNA"/>
</dbReference>
<accession>A0ACB8D695</accession>
<name>A0ACB8D695_DERSI</name>
<keyword evidence="2" id="KW-1185">Reference proteome</keyword>